<dbReference type="EMBL" id="VSRR010102272">
    <property type="protein sequence ID" value="MPC95448.1"/>
    <property type="molecule type" value="Genomic_DNA"/>
</dbReference>
<comment type="caution">
    <text evidence="1">The sequence shown here is derived from an EMBL/GenBank/DDBJ whole genome shotgun (WGS) entry which is preliminary data.</text>
</comment>
<organism evidence="1 2">
    <name type="scientific">Portunus trituberculatus</name>
    <name type="common">Swimming crab</name>
    <name type="synonym">Neptunus trituberculatus</name>
    <dbReference type="NCBI Taxonomy" id="210409"/>
    <lineage>
        <taxon>Eukaryota</taxon>
        <taxon>Metazoa</taxon>
        <taxon>Ecdysozoa</taxon>
        <taxon>Arthropoda</taxon>
        <taxon>Crustacea</taxon>
        <taxon>Multicrustacea</taxon>
        <taxon>Malacostraca</taxon>
        <taxon>Eumalacostraca</taxon>
        <taxon>Eucarida</taxon>
        <taxon>Decapoda</taxon>
        <taxon>Pleocyemata</taxon>
        <taxon>Brachyura</taxon>
        <taxon>Eubrachyura</taxon>
        <taxon>Portunoidea</taxon>
        <taxon>Portunidae</taxon>
        <taxon>Portuninae</taxon>
        <taxon>Portunus</taxon>
    </lineage>
</organism>
<name>A0A5B7JQZ6_PORTR</name>
<sequence>MALNWPDKRNPCRRGRLVSCGIAGAKFSAGREWQRGCKRRRAVTAGPGVVGNWRLTCSRKSCASPYSRSHDKGLLISAP</sequence>
<evidence type="ECO:0000313" key="2">
    <source>
        <dbReference type="Proteomes" id="UP000324222"/>
    </source>
</evidence>
<reference evidence="1 2" key="1">
    <citation type="submission" date="2019-05" db="EMBL/GenBank/DDBJ databases">
        <title>Another draft genome of Portunus trituberculatus and its Hox gene families provides insights of decapod evolution.</title>
        <authorList>
            <person name="Jeong J.-H."/>
            <person name="Song I."/>
            <person name="Kim S."/>
            <person name="Choi T."/>
            <person name="Kim D."/>
            <person name="Ryu S."/>
            <person name="Kim W."/>
        </authorList>
    </citation>
    <scope>NUCLEOTIDE SEQUENCE [LARGE SCALE GENOMIC DNA]</scope>
    <source>
        <tissue evidence="1">Muscle</tissue>
    </source>
</reference>
<accession>A0A5B7JQZ6</accession>
<protein>
    <submittedName>
        <fullName evidence="1">Uncharacterized protein</fullName>
    </submittedName>
</protein>
<evidence type="ECO:0000313" key="1">
    <source>
        <dbReference type="EMBL" id="MPC95448.1"/>
    </source>
</evidence>
<dbReference type="Proteomes" id="UP000324222">
    <property type="component" value="Unassembled WGS sequence"/>
</dbReference>
<gene>
    <name evidence="1" type="ORF">E2C01_090660</name>
</gene>
<dbReference type="AlphaFoldDB" id="A0A5B7JQZ6"/>
<keyword evidence="2" id="KW-1185">Reference proteome</keyword>
<proteinExistence type="predicted"/>